<comment type="catalytic activity">
    <reaction evidence="1 8">
        <text>1D-myo-inositol 1,3,4,5,6-pentakisphosphate + ATP = 1D-myo-inositol hexakisphosphate + ADP + H(+)</text>
        <dbReference type="Rhea" id="RHEA:20313"/>
        <dbReference type="ChEBI" id="CHEBI:15378"/>
        <dbReference type="ChEBI" id="CHEBI:30616"/>
        <dbReference type="ChEBI" id="CHEBI:57733"/>
        <dbReference type="ChEBI" id="CHEBI:58130"/>
        <dbReference type="ChEBI" id="CHEBI:456216"/>
        <dbReference type="EC" id="2.7.1.158"/>
    </reaction>
</comment>
<dbReference type="GO" id="GO:0005524">
    <property type="term" value="F:ATP binding"/>
    <property type="evidence" value="ECO:0007669"/>
    <property type="project" value="UniProtKB-KW"/>
</dbReference>
<dbReference type="AlphaFoldDB" id="A0A317XNW9"/>
<evidence type="ECO:0000313" key="11">
    <source>
        <dbReference type="Proteomes" id="UP000246740"/>
    </source>
</evidence>
<reference evidence="10 11" key="1">
    <citation type="journal article" date="2018" name="Mol. Biol. Evol.">
        <title>Broad Genomic Sampling Reveals a Smut Pathogenic Ancestry of the Fungal Clade Ustilaginomycotina.</title>
        <authorList>
            <person name="Kijpornyongpan T."/>
            <person name="Mondo S.J."/>
            <person name="Barry K."/>
            <person name="Sandor L."/>
            <person name="Lee J."/>
            <person name="Lipzen A."/>
            <person name="Pangilinan J."/>
            <person name="LaButti K."/>
            <person name="Hainaut M."/>
            <person name="Henrissat B."/>
            <person name="Grigoriev I.V."/>
            <person name="Spatafora J.W."/>
            <person name="Aime M.C."/>
        </authorList>
    </citation>
    <scope>NUCLEOTIDE SEQUENCE [LARGE SCALE GENOMIC DNA]</scope>
    <source>
        <strain evidence="10 11">MCA 3645</strain>
    </source>
</reference>
<evidence type="ECO:0000256" key="1">
    <source>
        <dbReference type="ARBA" id="ARBA00001774"/>
    </source>
</evidence>
<comment type="domain">
    <text evidence="8">The EXKPK motif is conserved in inositol-pentakisphosphate 2-kinases of both family 1 and 2.</text>
</comment>
<keyword evidence="7 8" id="KW-0067">ATP-binding</keyword>
<dbReference type="OrthoDB" id="272370at2759"/>
<keyword evidence="4 8" id="KW-0808">Transferase</keyword>
<dbReference type="GO" id="GO:0035299">
    <property type="term" value="F:inositol-1,3,4,5,6-pentakisphosphate 2-kinase activity"/>
    <property type="evidence" value="ECO:0007669"/>
    <property type="project" value="UniProtKB-EC"/>
</dbReference>
<dbReference type="GO" id="GO:0005634">
    <property type="term" value="C:nucleus"/>
    <property type="evidence" value="ECO:0007669"/>
    <property type="project" value="TreeGrafter"/>
</dbReference>
<dbReference type="PANTHER" id="PTHR14456">
    <property type="entry name" value="INOSITOL POLYPHOSPHATE KINASE 1"/>
    <property type="match status" value="1"/>
</dbReference>
<dbReference type="EMBL" id="KZ819196">
    <property type="protein sequence ID" value="PWY98980.1"/>
    <property type="molecule type" value="Genomic_DNA"/>
</dbReference>
<dbReference type="Pfam" id="PF06090">
    <property type="entry name" value="Ins_P5_2-kin"/>
    <property type="match status" value="1"/>
</dbReference>
<dbReference type="InterPro" id="IPR043001">
    <property type="entry name" value="IP5_2-K_N_lobe"/>
</dbReference>
<evidence type="ECO:0000256" key="4">
    <source>
        <dbReference type="ARBA" id="ARBA00022679"/>
    </source>
</evidence>
<comment type="function">
    <text evidence="8">Phosphorylates Ins(1,3,4,5,6)P5 at position 2 to form Ins(1,2,3,4,5,6)P6 (InsP6 or phytate).</text>
</comment>
<evidence type="ECO:0000256" key="7">
    <source>
        <dbReference type="ARBA" id="ARBA00022840"/>
    </source>
</evidence>
<evidence type="ECO:0000313" key="10">
    <source>
        <dbReference type="EMBL" id="PWY98980.1"/>
    </source>
</evidence>
<name>A0A317XNW9_9BASI</name>
<accession>A0A317XNW9</accession>
<evidence type="ECO:0000256" key="8">
    <source>
        <dbReference type="RuleBase" id="RU364126"/>
    </source>
</evidence>
<keyword evidence="6 8" id="KW-0418">Kinase</keyword>
<protein>
    <recommendedName>
        <fullName evidence="3 8">Inositol-pentakisphosphate 2-kinase</fullName>
        <ecNumber evidence="2 8">2.7.1.158</ecNumber>
    </recommendedName>
</protein>
<dbReference type="STRING" id="1882483.A0A317XNW9"/>
<feature type="compositionally biased region" description="Polar residues" evidence="9">
    <location>
        <begin position="84"/>
        <end position="104"/>
    </location>
</feature>
<keyword evidence="5 8" id="KW-0547">Nucleotide-binding</keyword>
<dbReference type="EC" id="2.7.1.158" evidence="2 8"/>
<organism evidence="10 11">
    <name type="scientific">Testicularia cyperi</name>
    <dbReference type="NCBI Taxonomy" id="1882483"/>
    <lineage>
        <taxon>Eukaryota</taxon>
        <taxon>Fungi</taxon>
        <taxon>Dikarya</taxon>
        <taxon>Basidiomycota</taxon>
        <taxon>Ustilaginomycotina</taxon>
        <taxon>Ustilaginomycetes</taxon>
        <taxon>Ustilaginales</taxon>
        <taxon>Anthracoideaceae</taxon>
        <taxon>Testicularia</taxon>
    </lineage>
</organism>
<dbReference type="Proteomes" id="UP000246740">
    <property type="component" value="Unassembled WGS sequence"/>
</dbReference>
<evidence type="ECO:0000256" key="5">
    <source>
        <dbReference type="ARBA" id="ARBA00022741"/>
    </source>
</evidence>
<evidence type="ECO:0000256" key="3">
    <source>
        <dbReference type="ARBA" id="ARBA00014846"/>
    </source>
</evidence>
<dbReference type="PANTHER" id="PTHR14456:SF2">
    <property type="entry name" value="INOSITOL-PENTAKISPHOSPHATE 2-KINASE"/>
    <property type="match status" value="1"/>
</dbReference>
<dbReference type="InParanoid" id="A0A317XNW9"/>
<evidence type="ECO:0000256" key="2">
    <source>
        <dbReference type="ARBA" id="ARBA00012023"/>
    </source>
</evidence>
<dbReference type="InterPro" id="IPR009286">
    <property type="entry name" value="Ins_P5_2-kin"/>
</dbReference>
<evidence type="ECO:0000256" key="6">
    <source>
        <dbReference type="ARBA" id="ARBA00022777"/>
    </source>
</evidence>
<keyword evidence="11" id="KW-1185">Reference proteome</keyword>
<dbReference type="Gene3D" id="3.30.200.110">
    <property type="entry name" value="Inositol-pentakisphosphate 2-kinase, N-lobe"/>
    <property type="match status" value="1"/>
</dbReference>
<evidence type="ECO:0000256" key="9">
    <source>
        <dbReference type="SAM" id="MobiDB-lite"/>
    </source>
</evidence>
<feature type="region of interest" description="Disordered" evidence="9">
    <location>
        <begin position="76"/>
        <end position="119"/>
    </location>
</feature>
<proteinExistence type="predicted"/>
<sequence length="602" mass="66122">MPSISQRYSLQLRLWPVHAMSNNIDMFRVHLPNTDTTAQHSRTAGIGSLPRSILHPDTTFVDTSRRHRNLLAHSLTEMPPTPFQPSHGTPFKSTLSSSQQSRLNHSVAKPDSDSGPARLTAQDICPSDWRYLGEGGKNVVLTAEIDGTGPSKTLARFILPDSTLALRIAKIDPAHPSPDRVDSDDELDAFTECIIAPLLGNKELLPLSIPIALEDSRDRGIVDTLAARIEVCRPQARRASPIRIQADLLTHIDAVEDICAPLVVSSGPDHFDLQDTLCIEIKPKWGFLPCIDAIPAASPNRDIKSTYSRYKMHQVTKAIESNGSLSLEDFDALYDPLDLYSPDIARKRKAIEALRRDWHASQGSTNNLRLFWNGKPVAVNDAETLSDVARFLARQQGRENPSVTQNTVKLLDDLVSLLISELSTPRVPPAKASGQPCTVLDRLAFLQSSLDPLDVEGLAELWRQATGSDKLGVAASSSHDSSTASSPAMPDTVETLRACLDDLLPPTLPESPQANGTAESQLFRHISRFLVSSTFKDCSIMVRCNRDPKNPSEMVTKTKIIDLDMKPVSKLAKFQATDREVCSNFLRWMASLPQTPAPSVVP</sequence>
<gene>
    <name evidence="10" type="ORF">BCV70DRAFT_201197</name>
</gene>
<dbReference type="GO" id="GO:0032958">
    <property type="term" value="P:inositol phosphate biosynthetic process"/>
    <property type="evidence" value="ECO:0007669"/>
    <property type="project" value="TreeGrafter"/>
</dbReference>